<feature type="transmembrane region" description="Helical" evidence="2">
    <location>
        <begin position="140"/>
        <end position="165"/>
    </location>
</feature>
<feature type="transmembrane region" description="Helical" evidence="2">
    <location>
        <begin position="22"/>
        <end position="44"/>
    </location>
</feature>
<dbReference type="Proteomes" id="UP001328107">
    <property type="component" value="Unassembled WGS sequence"/>
</dbReference>
<evidence type="ECO:0000313" key="4">
    <source>
        <dbReference type="Proteomes" id="UP001328107"/>
    </source>
</evidence>
<dbReference type="EMBL" id="BTRK01000002">
    <property type="protein sequence ID" value="GMR35832.1"/>
    <property type="molecule type" value="Genomic_DNA"/>
</dbReference>
<feature type="transmembrane region" description="Helical" evidence="2">
    <location>
        <begin position="171"/>
        <end position="194"/>
    </location>
</feature>
<protein>
    <submittedName>
        <fullName evidence="3">Uncharacterized protein</fullName>
    </submittedName>
</protein>
<keyword evidence="2" id="KW-0472">Membrane</keyword>
<sequence>SESATLSTSCSLLSGDLSLLPAFPLVSGPLLLYFFTGLSLRLPCYDVIRPFSRCSPMMDHDVDSLRSLFSIVYLQEAAWVGTPLIVTANVLVHALISPLDFVSCFLIGAAFSFFALTGVLTVIALVLLQKFALNRERRHFLLPYFIVKLLRTIILASVSIYVVLSPPLRRYYFYISIYGFFECAASLLSAEILYRSWQVIRRSSRRRRLCPSSRRPPSLLRPSNSIRSTQSVPS</sequence>
<feature type="transmembrane region" description="Helical" evidence="2">
    <location>
        <begin position="105"/>
        <end position="128"/>
    </location>
</feature>
<comment type="caution">
    <text evidence="3">The sequence shown here is derived from an EMBL/GenBank/DDBJ whole genome shotgun (WGS) entry which is preliminary data.</text>
</comment>
<reference evidence="4" key="1">
    <citation type="submission" date="2022-10" db="EMBL/GenBank/DDBJ databases">
        <title>Genome assembly of Pristionchus species.</title>
        <authorList>
            <person name="Yoshida K."/>
            <person name="Sommer R.J."/>
        </authorList>
    </citation>
    <scope>NUCLEOTIDE SEQUENCE [LARGE SCALE GENOMIC DNA]</scope>
    <source>
        <strain evidence="4">RS5460</strain>
    </source>
</reference>
<organism evidence="3 4">
    <name type="scientific">Pristionchus mayeri</name>
    <dbReference type="NCBI Taxonomy" id="1317129"/>
    <lineage>
        <taxon>Eukaryota</taxon>
        <taxon>Metazoa</taxon>
        <taxon>Ecdysozoa</taxon>
        <taxon>Nematoda</taxon>
        <taxon>Chromadorea</taxon>
        <taxon>Rhabditida</taxon>
        <taxon>Rhabditina</taxon>
        <taxon>Diplogasteromorpha</taxon>
        <taxon>Diplogasteroidea</taxon>
        <taxon>Neodiplogasteridae</taxon>
        <taxon>Pristionchus</taxon>
    </lineage>
</organism>
<evidence type="ECO:0000256" key="2">
    <source>
        <dbReference type="SAM" id="Phobius"/>
    </source>
</evidence>
<feature type="non-terminal residue" evidence="3">
    <location>
        <position position="1"/>
    </location>
</feature>
<evidence type="ECO:0000313" key="3">
    <source>
        <dbReference type="EMBL" id="GMR35832.1"/>
    </source>
</evidence>
<proteinExistence type="predicted"/>
<keyword evidence="2" id="KW-0812">Transmembrane</keyword>
<keyword evidence="2" id="KW-1133">Transmembrane helix</keyword>
<dbReference type="AlphaFoldDB" id="A0AAN4ZDM8"/>
<name>A0AAN4ZDM8_9BILA</name>
<feature type="region of interest" description="Disordered" evidence="1">
    <location>
        <begin position="208"/>
        <end position="234"/>
    </location>
</feature>
<accession>A0AAN4ZDM8</accession>
<keyword evidence="4" id="KW-1185">Reference proteome</keyword>
<gene>
    <name evidence="3" type="ORF">PMAYCL1PPCAC_06027</name>
</gene>
<evidence type="ECO:0000256" key="1">
    <source>
        <dbReference type="SAM" id="MobiDB-lite"/>
    </source>
</evidence>
<feature type="compositionally biased region" description="Low complexity" evidence="1">
    <location>
        <begin position="210"/>
        <end position="228"/>
    </location>
</feature>